<feature type="non-terminal residue" evidence="1">
    <location>
        <position position="1"/>
    </location>
</feature>
<dbReference type="STRING" id="1314778.A0A5C3PRW4"/>
<dbReference type="InParanoid" id="A0A5C3PRW4"/>
<dbReference type="AlphaFoldDB" id="A0A5C3PRW4"/>
<dbReference type="FunCoup" id="A0A5C3PRW4">
    <property type="interactions" value="569"/>
</dbReference>
<evidence type="ECO:0000313" key="1">
    <source>
        <dbReference type="EMBL" id="TFK91120.1"/>
    </source>
</evidence>
<name>A0A5C3PRW4_9APHY</name>
<dbReference type="Proteomes" id="UP000308197">
    <property type="component" value="Unassembled WGS sequence"/>
</dbReference>
<gene>
    <name evidence="1" type="ORF">K466DRAFT_542285</name>
</gene>
<accession>A0A5C3PRW4</accession>
<dbReference type="EMBL" id="ML211028">
    <property type="protein sequence ID" value="TFK91120.1"/>
    <property type="molecule type" value="Genomic_DNA"/>
</dbReference>
<protein>
    <recommendedName>
        <fullName evidence="3">BPL/LPL catalytic domain-containing protein</fullName>
    </recommendedName>
</protein>
<keyword evidence="2" id="KW-1185">Reference proteome</keyword>
<reference evidence="1 2" key="1">
    <citation type="journal article" date="2019" name="Nat. Ecol. Evol.">
        <title>Megaphylogeny resolves global patterns of mushroom evolution.</title>
        <authorList>
            <person name="Varga T."/>
            <person name="Krizsan K."/>
            <person name="Foldi C."/>
            <person name="Dima B."/>
            <person name="Sanchez-Garcia M."/>
            <person name="Sanchez-Ramirez S."/>
            <person name="Szollosi G.J."/>
            <person name="Szarkandi J.G."/>
            <person name="Papp V."/>
            <person name="Albert L."/>
            <person name="Andreopoulos W."/>
            <person name="Angelini C."/>
            <person name="Antonin V."/>
            <person name="Barry K.W."/>
            <person name="Bougher N.L."/>
            <person name="Buchanan P."/>
            <person name="Buyck B."/>
            <person name="Bense V."/>
            <person name="Catcheside P."/>
            <person name="Chovatia M."/>
            <person name="Cooper J."/>
            <person name="Damon W."/>
            <person name="Desjardin D."/>
            <person name="Finy P."/>
            <person name="Geml J."/>
            <person name="Haridas S."/>
            <person name="Hughes K."/>
            <person name="Justo A."/>
            <person name="Karasinski D."/>
            <person name="Kautmanova I."/>
            <person name="Kiss B."/>
            <person name="Kocsube S."/>
            <person name="Kotiranta H."/>
            <person name="LaButti K.M."/>
            <person name="Lechner B.E."/>
            <person name="Liimatainen K."/>
            <person name="Lipzen A."/>
            <person name="Lukacs Z."/>
            <person name="Mihaltcheva S."/>
            <person name="Morgado L.N."/>
            <person name="Niskanen T."/>
            <person name="Noordeloos M.E."/>
            <person name="Ohm R.A."/>
            <person name="Ortiz-Santana B."/>
            <person name="Ovrebo C."/>
            <person name="Racz N."/>
            <person name="Riley R."/>
            <person name="Savchenko A."/>
            <person name="Shiryaev A."/>
            <person name="Soop K."/>
            <person name="Spirin V."/>
            <person name="Szebenyi C."/>
            <person name="Tomsovsky M."/>
            <person name="Tulloss R.E."/>
            <person name="Uehling J."/>
            <person name="Grigoriev I.V."/>
            <person name="Vagvolgyi C."/>
            <person name="Papp T."/>
            <person name="Martin F.M."/>
            <person name="Miettinen O."/>
            <person name="Hibbett D.S."/>
            <person name="Nagy L.G."/>
        </authorList>
    </citation>
    <scope>NUCLEOTIDE SEQUENCE [LARGE SCALE GENOMIC DNA]</scope>
    <source>
        <strain evidence="1 2">HHB13444</strain>
    </source>
</reference>
<proteinExistence type="predicted"/>
<dbReference type="SUPFAM" id="SSF55681">
    <property type="entry name" value="Class II aaRS and biotin synthetases"/>
    <property type="match status" value="1"/>
</dbReference>
<evidence type="ECO:0000313" key="2">
    <source>
        <dbReference type="Proteomes" id="UP000308197"/>
    </source>
</evidence>
<dbReference type="Gene3D" id="3.30.930.10">
    <property type="entry name" value="Bira Bifunctional Protein, Domain 2"/>
    <property type="match status" value="1"/>
</dbReference>
<evidence type="ECO:0008006" key="3">
    <source>
        <dbReference type="Google" id="ProtNLM"/>
    </source>
</evidence>
<sequence length="138" mass="14781">KVQKSVHIFESHGIRAVPSEHTGSVLDPRTKVASIGRHCLTTHGFAVNVTEEPLAWLDRVVACGLTNVRAGCIAKAAIPTSPVTVAGELPALISSFARVFERELVELDVEADGEVQEAVRTAEREALEAGPWPRIPAP</sequence>
<organism evidence="1 2">
    <name type="scientific">Polyporus arcularius HHB13444</name>
    <dbReference type="NCBI Taxonomy" id="1314778"/>
    <lineage>
        <taxon>Eukaryota</taxon>
        <taxon>Fungi</taxon>
        <taxon>Dikarya</taxon>
        <taxon>Basidiomycota</taxon>
        <taxon>Agaricomycotina</taxon>
        <taxon>Agaricomycetes</taxon>
        <taxon>Polyporales</taxon>
        <taxon>Polyporaceae</taxon>
        <taxon>Polyporus</taxon>
    </lineage>
</organism>
<dbReference type="InterPro" id="IPR045864">
    <property type="entry name" value="aa-tRNA-synth_II/BPL/LPL"/>
</dbReference>